<sequence length="387" mass="45583">MADNILILGNGFDLAMKRKTSYTDFLNFFDSLVNENKPDGFDEWYHFQKDTNFDISEYKDNNILRYIHENKKQLGDNWSSIELAITELAEAFYFVKENITKLSGYIFSKQEGSIARNHFFFERLYGKDNYQEIEFIMKIISDRYFDSPLKKSLILEKVNTLLIKDLEQVTELLEIYLSFQEYLDFEVNHLTTSDTALAAIKNIEISKVITFNYTDTPVKLFNIPKEQLHYIHGKIDMKRQFSKINTMVFGIEDKEIGKINSDLIPYQKYYQRIVKETGSAFKNFFKVRNHIGNHGFSVKNRKNIIIFGHSVDPLDKEIFQECFNLTDKNVYGYKYIFTYYDEKIKRSIIKNLTIILGKDKMIELTGERKIAFIHSLDSNGLAKEMLD</sequence>
<comment type="caution">
    <text evidence="1">The sequence shown here is derived from an EMBL/GenBank/DDBJ whole genome shotgun (WGS) entry which is preliminary data.</text>
</comment>
<dbReference type="Pfam" id="PF14253">
    <property type="entry name" value="AbiH"/>
    <property type="match status" value="1"/>
</dbReference>
<dbReference type="InterPro" id="IPR025935">
    <property type="entry name" value="AbiH"/>
</dbReference>
<proteinExistence type="predicted"/>
<reference evidence="1 2" key="1">
    <citation type="journal article" date="2021" name="Int. J. Syst. Evol. Microbiol.">
        <title>Streptococcus vicugnae sp. nov., isolated from faeces of alpacas (Vicugna pacos) and cattle (Bos taurus), Streptococcus zalophi sp. nov., and Streptococcus pacificus sp. nov., isolated from respiratory tract of California sea lions (Zalophus californianus).</title>
        <authorList>
            <person name="Volokhov D.V."/>
            <person name="Zagorodnyaya T.A."/>
            <person name="Shen Z."/>
            <person name="Blom J."/>
            <person name="Furtak V.A."/>
            <person name="Eisenberg T."/>
            <person name="Fan P."/>
            <person name="Jeong K.C."/>
            <person name="Gao Y."/>
            <person name="Zhang S."/>
            <person name="Amselle M."/>
        </authorList>
    </citation>
    <scope>NUCLEOTIDE SEQUENCE [LARGE SCALE GENOMIC DNA]</scope>
    <source>
        <strain evidence="1 2">CSL7591</strain>
    </source>
</reference>
<accession>A0ABS0ZK40</accession>
<name>A0ABS0ZK40_9STRE</name>
<gene>
    <name evidence="1" type="ORF">JHK62_06815</name>
</gene>
<dbReference type="RefSeq" id="WP_199576018.1">
    <property type="nucleotide sequence ID" value="NZ_JAENBO010000006.1"/>
</dbReference>
<dbReference type="Proteomes" id="UP000653045">
    <property type="component" value="Unassembled WGS sequence"/>
</dbReference>
<protein>
    <submittedName>
        <fullName evidence="1">Phage abortive infection protein</fullName>
    </submittedName>
</protein>
<dbReference type="EMBL" id="JAENBO010000006">
    <property type="protein sequence ID" value="MBJ8326380.1"/>
    <property type="molecule type" value="Genomic_DNA"/>
</dbReference>
<evidence type="ECO:0000313" key="2">
    <source>
        <dbReference type="Proteomes" id="UP000653045"/>
    </source>
</evidence>
<evidence type="ECO:0000313" key="1">
    <source>
        <dbReference type="EMBL" id="MBJ8326380.1"/>
    </source>
</evidence>
<organism evidence="1 2">
    <name type="scientific">Streptococcus pacificus</name>
    <dbReference type="NCBI Taxonomy" id="2740577"/>
    <lineage>
        <taxon>Bacteria</taxon>
        <taxon>Bacillati</taxon>
        <taxon>Bacillota</taxon>
        <taxon>Bacilli</taxon>
        <taxon>Lactobacillales</taxon>
        <taxon>Streptococcaceae</taxon>
        <taxon>Streptococcus</taxon>
    </lineage>
</organism>
<keyword evidence="2" id="KW-1185">Reference proteome</keyword>